<comment type="caution">
    <text evidence="2">The sequence shown here is derived from an EMBL/GenBank/DDBJ whole genome shotgun (WGS) entry which is preliminary data.</text>
</comment>
<dbReference type="EMBL" id="CAJPDS010000013">
    <property type="protein sequence ID" value="CAF9913709.1"/>
    <property type="molecule type" value="Genomic_DNA"/>
</dbReference>
<evidence type="ECO:0000256" key="1">
    <source>
        <dbReference type="SAM" id="MobiDB-lite"/>
    </source>
</evidence>
<feature type="region of interest" description="Disordered" evidence="1">
    <location>
        <begin position="48"/>
        <end position="246"/>
    </location>
</feature>
<dbReference type="AlphaFoldDB" id="A0A8H3EYF8"/>
<evidence type="ECO:0000313" key="3">
    <source>
        <dbReference type="Proteomes" id="UP000664521"/>
    </source>
</evidence>
<feature type="compositionally biased region" description="Polar residues" evidence="1">
    <location>
        <begin position="145"/>
        <end position="155"/>
    </location>
</feature>
<feature type="compositionally biased region" description="Acidic residues" evidence="1">
    <location>
        <begin position="370"/>
        <end position="385"/>
    </location>
</feature>
<reference evidence="2" key="1">
    <citation type="submission" date="2021-03" db="EMBL/GenBank/DDBJ databases">
        <authorList>
            <person name="Tagirdzhanova G."/>
        </authorList>
    </citation>
    <scope>NUCLEOTIDE SEQUENCE</scope>
</reference>
<organism evidence="2 3">
    <name type="scientific">Heterodermia speciosa</name>
    <dbReference type="NCBI Taxonomy" id="116794"/>
    <lineage>
        <taxon>Eukaryota</taxon>
        <taxon>Fungi</taxon>
        <taxon>Dikarya</taxon>
        <taxon>Ascomycota</taxon>
        <taxon>Pezizomycotina</taxon>
        <taxon>Lecanoromycetes</taxon>
        <taxon>OSLEUM clade</taxon>
        <taxon>Lecanoromycetidae</taxon>
        <taxon>Caliciales</taxon>
        <taxon>Physciaceae</taxon>
        <taxon>Heterodermia</taxon>
    </lineage>
</organism>
<evidence type="ECO:0000313" key="2">
    <source>
        <dbReference type="EMBL" id="CAF9913709.1"/>
    </source>
</evidence>
<proteinExistence type="predicted"/>
<dbReference type="OrthoDB" id="5418627at2759"/>
<feature type="compositionally biased region" description="Polar residues" evidence="1">
    <location>
        <begin position="219"/>
        <end position="229"/>
    </location>
</feature>
<feature type="compositionally biased region" description="Polar residues" evidence="1">
    <location>
        <begin position="73"/>
        <end position="83"/>
    </location>
</feature>
<gene>
    <name evidence="2" type="ORF">HETSPECPRED_001635</name>
</gene>
<feature type="compositionally biased region" description="Polar residues" evidence="1">
    <location>
        <begin position="169"/>
        <end position="184"/>
    </location>
</feature>
<feature type="region of interest" description="Disordered" evidence="1">
    <location>
        <begin position="360"/>
        <end position="412"/>
    </location>
</feature>
<dbReference type="Proteomes" id="UP000664521">
    <property type="component" value="Unassembled WGS sequence"/>
</dbReference>
<protein>
    <submittedName>
        <fullName evidence="2">Uncharacterized protein</fullName>
    </submittedName>
</protein>
<name>A0A8H3EYF8_9LECA</name>
<accession>A0A8H3EYF8</accession>
<keyword evidence="3" id="KW-1185">Reference proteome</keyword>
<sequence>MASIPQVLQQKRAQLEQEIADFTTKKVDEFRSFEQEYLQAFRNERGLTGRDNGVLCPETNGQPLDEVPRTRKTALSLSSNLERPSQEDGDENVATVDEQDGSNHTRTMPSLSKLPQYGEGLSFSQRHERESEFKGLFTPPYLPLLSNQGIDSNPGSGERRQCSEDKPSLTRSQQNTASLSSSATLPGPHVGFSQSPSPARPLSASVPKQPDHHRRASSRSDISLTSLRSSLRDPKQPRSPKRVLFSLDNLVVSPSTSPAAQRSKMGENTVHSTTLNVPRPLGSFGPIAIEGLGGNSLNTLQDRKVQQARTFTGDGTNFGNNAVASASTTSVGKIDMSPIIGGDDFETIDADEELFTFDEDMNSGQAEVEANSDADDPGSEDDEQNGEALIASSPHAGSLPIEIKWPQKHWPH</sequence>
<feature type="compositionally biased region" description="Basic and acidic residues" evidence="1">
    <location>
        <begin position="157"/>
        <end position="168"/>
    </location>
</feature>